<evidence type="ECO:0000313" key="1">
    <source>
        <dbReference type="EMBL" id="GAC80435.1"/>
    </source>
</evidence>
<dbReference type="eggNOG" id="COG2452">
    <property type="taxonomic scope" value="Bacteria"/>
</dbReference>
<dbReference type="RefSeq" id="WP_008379447.1">
    <property type="nucleotide sequence ID" value="NZ_BAOP01000017.1"/>
</dbReference>
<dbReference type="Proteomes" id="UP000035009">
    <property type="component" value="Unassembled WGS sequence"/>
</dbReference>
<accession>M3UL68</accession>
<name>M3UL68_GORML</name>
<dbReference type="OrthoDB" id="9814833at2"/>
<protein>
    <recommendedName>
        <fullName evidence="3">Resolvase</fullName>
    </recommendedName>
</protein>
<dbReference type="AlphaFoldDB" id="M3UL68"/>
<dbReference type="EMBL" id="BAOP01000017">
    <property type="protein sequence ID" value="GAC80435.1"/>
    <property type="molecule type" value="Genomic_DNA"/>
</dbReference>
<keyword evidence="2" id="KW-1185">Reference proteome</keyword>
<sequence length="148" mass="16145">MATMNLTQYAQTQGISTKTAQRWFKNGTLPHPARKVGRLILVDVSDTPVSQSTRPARTALYLSDPRSASELKEWAFSRGMRIDETCREDDSSTVLKRLLADQTVTRIVTDSHPAADLLSAALSAQGREFITVAPHTSFTPRIASSAGA</sequence>
<proteinExistence type="predicted"/>
<evidence type="ECO:0000313" key="2">
    <source>
        <dbReference type="Proteomes" id="UP000035009"/>
    </source>
</evidence>
<organism evidence="1 2">
    <name type="scientific">Gordonia malaquae NBRC 108250</name>
    <dbReference type="NCBI Taxonomy" id="1223542"/>
    <lineage>
        <taxon>Bacteria</taxon>
        <taxon>Bacillati</taxon>
        <taxon>Actinomycetota</taxon>
        <taxon>Actinomycetes</taxon>
        <taxon>Mycobacteriales</taxon>
        <taxon>Gordoniaceae</taxon>
        <taxon>Gordonia</taxon>
    </lineage>
</organism>
<comment type="caution">
    <text evidence="1">The sequence shown here is derived from an EMBL/GenBank/DDBJ whole genome shotgun (WGS) entry which is preliminary data.</text>
</comment>
<gene>
    <name evidence="1" type="ORF">GM1_017_00940</name>
</gene>
<reference evidence="1 2" key="1">
    <citation type="submission" date="2013-02" db="EMBL/GenBank/DDBJ databases">
        <title>Whole genome shotgun sequence of Gordonia malaquae NBRC 108250.</title>
        <authorList>
            <person name="Yoshida I."/>
            <person name="Hosoyama A."/>
            <person name="Tsuchikane K."/>
            <person name="Ando Y."/>
            <person name="Baba S."/>
            <person name="Ohji S."/>
            <person name="Hamada M."/>
            <person name="Tamura T."/>
            <person name="Yamazoe A."/>
            <person name="Yamazaki S."/>
            <person name="Fujita N."/>
        </authorList>
    </citation>
    <scope>NUCLEOTIDE SEQUENCE [LARGE SCALE GENOMIC DNA]</scope>
    <source>
        <strain evidence="1 2">NBRC 108250</strain>
    </source>
</reference>
<evidence type="ECO:0008006" key="3">
    <source>
        <dbReference type="Google" id="ProtNLM"/>
    </source>
</evidence>
<dbReference type="STRING" id="410332.SAMN04488550_0203"/>